<proteinExistence type="predicted"/>
<accession>A0ABN5ALH9</accession>
<gene>
    <name evidence="1" type="ORF">S101395_03900</name>
</gene>
<name>A0ABN5ALH9_9BACI</name>
<sequence>MKKIIASVFFITASLGFDLASATGSETLLASRGAGS</sequence>
<evidence type="ECO:0000313" key="1">
    <source>
        <dbReference type="EMBL" id="ASB90405.1"/>
    </source>
</evidence>
<dbReference type="EMBL" id="CP021920">
    <property type="protein sequence ID" value="ASB90405.1"/>
    <property type="molecule type" value="Genomic_DNA"/>
</dbReference>
<reference evidence="1 2" key="1">
    <citation type="submission" date="2017-06" db="EMBL/GenBank/DDBJ databases">
        <title>Genome sequence of Bacillus sonorensis strain SRCM101395.</title>
        <authorList>
            <person name="Cho S.H."/>
        </authorList>
    </citation>
    <scope>NUCLEOTIDE SEQUENCE [LARGE SCALE GENOMIC DNA]</scope>
    <source>
        <strain evidence="1 2">SRCM101395</strain>
    </source>
</reference>
<protein>
    <submittedName>
        <fullName evidence="1">Uncharacterized protein</fullName>
    </submittedName>
</protein>
<dbReference type="Proteomes" id="UP000196877">
    <property type="component" value="Chromosome"/>
</dbReference>
<organism evidence="1 2">
    <name type="scientific">Bacillus sonorensis</name>
    <dbReference type="NCBI Taxonomy" id="119858"/>
    <lineage>
        <taxon>Bacteria</taxon>
        <taxon>Bacillati</taxon>
        <taxon>Bacillota</taxon>
        <taxon>Bacilli</taxon>
        <taxon>Bacillales</taxon>
        <taxon>Bacillaceae</taxon>
        <taxon>Bacillus</taxon>
    </lineage>
</organism>
<keyword evidence="2" id="KW-1185">Reference proteome</keyword>
<evidence type="ECO:0000313" key="2">
    <source>
        <dbReference type="Proteomes" id="UP000196877"/>
    </source>
</evidence>